<evidence type="ECO:0000313" key="2">
    <source>
        <dbReference type="EMBL" id="MDI3419746.1"/>
    </source>
</evidence>
<keyword evidence="1" id="KW-0472">Membrane</keyword>
<comment type="caution">
    <text evidence="2">The sequence shown here is derived from an EMBL/GenBank/DDBJ whole genome shotgun (WGS) entry which is preliminary data.</text>
</comment>
<reference evidence="2 3" key="1">
    <citation type="submission" date="2023-05" db="EMBL/GenBank/DDBJ databases">
        <title>Draft genome sequence of Streptomyces sp. B-S-A12 isolated from a cave soil in Thailand.</title>
        <authorList>
            <person name="Chamroensaksri N."/>
            <person name="Muangham S."/>
        </authorList>
    </citation>
    <scope>NUCLEOTIDE SEQUENCE [LARGE SCALE GENOMIC DNA]</scope>
    <source>
        <strain evidence="2 3">B-S-A12</strain>
    </source>
</reference>
<keyword evidence="1" id="KW-0812">Transmembrane</keyword>
<gene>
    <name evidence="2" type="ORF">QIT00_14455</name>
</gene>
<keyword evidence="3" id="KW-1185">Reference proteome</keyword>
<name>A0ABT6SWG4_9ACTN</name>
<feature type="transmembrane region" description="Helical" evidence="1">
    <location>
        <begin position="79"/>
        <end position="104"/>
    </location>
</feature>
<dbReference type="RefSeq" id="WP_282535629.1">
    <property type="nucleotide sequence ID" value="NZ_JASCIS010000012.1"/>
</dbReference>
<dbReference type="Proteomes" id="UP001237105">
    <property type="component" value="Unassembled WGS sequence"/>
</dbReference>
<feature type="transmembrane region" description="Helical" evidence="1">
    <location>
        <begin position="47"/>
        <end position="67"/>
    </location>
</feature>
<evidence type="ECO:0000313" key="3">
    <source>
        <dbReference type="Proteomes" id="UP001237105"/>
    </source>
</evidence>
<feature type="transmembrane region" description="Helical" evidence="1">
    <location>
        <begin position="139"/>
        <end position="160"/>
    </location>
</feature>
<organism evidence="2 3">
    <name type="scientific">Streptomyces luteolus</name>
    <dbReference type="NCBI Taxonomy" id="3043615"/>
    <lineage>
        <taxon>Bacteria</taxon>
        <taxon>Bacillati</taxon>
        <taxon>Actinomycetota</taxon>
        <taxon>Actinomycetes</taxon>
        <taxon>Kitasatosporales</taxon>
        <taxon>Streptomycetaceae</taxon>
        <taxon>Streptomyces</taxon>
    </lineage>
</organism>
<evidence type="ECO:0000256" key="1">
    <source>
        <dbReference type="SAM" id="Phobius"/>
    </source>
</evidence>
<proteinExistence type="predicted"/>
<sequence>MSRVPLPPPPPPPHLRTWPDRGSLLSDRAGALTVLHRRGLGLAQLGVLWLMALSALCGWSGVAGAVQMASSSGGFPLDLLFALLVAVVGLAIMAPAMVVMVLWFRRQRRIRQLTDAWLALDSDPAADNRLRSPGLSLTWMLLSFLLCGLGILSSYASAATASGSEAVFQVLLGMGGGLIIWVTGLLGVRKAFGHRQWVMSRLGRSRKSSPRGD</sequence>
<dbReference type="EMBL" id="JASCIS010000012">
    <property type="protein sequence ID" value="MDI3419746.1"/>
    <property type="molecule type" value="Genomic_DNA"/>
</dbReference>
<accession>A0ABT6SWG4</accession>
<feature type="transmembrane region" description="Helical" evidence="1">
    <location>
        <begin position="166"/>
        <end position="188"/>
    </location>
</feature>
<protein>
    <submittedName>
        <fullName evidence="2">Uncharacterized protein</fullName>
    </submittedName>
</protein>
<keyword evidence="1" id="KW-1133">Transmembrane helix</keyword>